<accession>A0ABR1BGH0</accession>
<name>A0ABR1BGH0_POLSC</name>
<evidence type="ECO:0000313" key="2">
    <source>
        <dbReference type="EMBL" id="KAK6641067.1"/>
    </source>
</evidence>
<evidence type="ECO:0000313" key="3">
    <source>
        <dbReference type="Proteomes" id="UP001359485"/>
    </source>
</evidence>
<protein>
    <submittedName>
        <fullName evidence="2">Uncharacterized protein</fullName>
    </submittedName>
</protein>
<comment type="caution">
    <text evidence="2">The sequence shown here is derived from an EMBL/GenBank/DDBJ whole genome shotgun (WGS) entry which is preliminary data.</text>
</comment>
<keyword evidence="3" id="KW-1185">Reference proteome</keyword>
<proteinExistence type="predicted"/>
<dbReference type="EMBL" id="JAWJWF010000001">
    <property type="protein sequence ID" value="KAK6641067.1"/>
    <property type="molecule type" value="Genomic_DNA"/>
</dbReference>
<sequence length="139" mass="16022">MKKRKDQMSGHQKTPARMKPSQPFPSGMYFGPIVTLVRPDAHIRDCTHPEVDNVRKKEEINKSLLWHRLHLLFHPAIEKKAGPNIWCPRDLIKPQMKANPDGLEILYGVSVVKNEETSEQTRYHDLIVSNPVGIIMTDY</sequence>
<feature type="region of interest" description="Disordered" evidence="1">
    <location>
        <begin position="1"/>
        <end position="25"/>
    </location>
</feature>
<gene>
    <name evidence="2" type="ORF">RUM44_012766</name>
</gene>
<dbReference type="Proteomes" id="UP001359485">
    <property type="component" value="Unassembled WGS sequence"/>
</dbReference>
<organism evidence="2 3">
    <name type="scientific">Polyplax serrata</name>
    <name type="common">Common mouse louse</name>
    <dbReference type="NCBI Taxonomy" id="468196"/>
    <lineage>
        <taxon>Eukaryota</taxon>
        <taxon>Metazoa</taxon>
        <taxon>Ecdysozoa</taxon>
        <taxon>Arthropoda</taxon>
        <taxon>Hexapoda</taxon>
        <taxon>Insecta</taxon>
        <taxon>Pterygota</taxon>
        <taxon>Neoptera</taxon>
        <taxon>Paraneoptera</taxon>
        <taxon>Psocodea</taxon>
        <taxon>Troctomorpha</taxon>
        <taxon>Phthiraptera</taxon>
        <taxon>Anoplura</taxon>
        <taxon>Polyplacidae</taxon>
        <taxon>Polyplax</taxon>
    </lineage>
</organism>
<evidence type="ECO:0000256" key="1">
    <source>
        <dbReference type="SAM" id="MobiDB-lite"/>
    </source>
</evidence>
<reference evidence="2 3" key="1">
    <citation type="submission" date="2023-09" db="EMBL/GenBank/DDBJ databases">
        <title>Genomes of two closely related lineages of the louse Polyplax serrata with different host specificities.</title>
        <authorList>
            <person name="Martinu J."/>
            <person name="Tarabai H."/>
            <person name="Stefka J."/>
            <person name="Hypsa V."/>
        </authorList>
    </citation>
    <scope>NUCLEOTIDE SEQUENCE [LARGE SCALE GENOMIC DNA]</scope>
    <source>
        <strain evidence="2">98ZLc_SE</strain>
    </source>
</reference>